<dbReference type="OrthoDB" id="19944at2759"/>
<organism evidence="6">
    <name type="scientific">Medioppia subpectinata</name>
    <dbReference type="NCBI Taxonomy" id="1979941"/>
    <lineage>
        <taxon>Eukaryota</taxon>
        <taxon>Metazoa</taxon>
        <taxon>Ecdysozoa</taxon>
        <taxon>Arthropoda</taxon>
        <taxon>Chelicerata</taxon>
        <taxon>Arachnida</taxon>
        <taxon>Acari</taxon>
        <taxon>Acariformes</taxon>
        <taxon>Sarcoptiformes</taxon>
        <taxon>Oribatida</taxon>
        <taxon>Brachypylina</taxon>
        <taxon>Oppioidea</taxon>
        <taxon>Oppiidae</taxon>
        <taxon>Medioppia</taxon>
    </lineage>
</organism>
<dbReference type="Pfam" id="PF08596">
    <property type="entry name" value="Lgl_C"/>
    <property type="match status" value="1"/>
</dbReference>
<dbReference type="GO" id="GO:0006887">
    <property type="term" value="P:exocytosis"/>
    <property type="evidence" value="ECO:0007669"/>
    <property type="project" value="TreeGrafter"/>
</dbReference>
<dbReference type="Gene3D" id="1.20.5.110">
    <property type="match status" value="1"/>
</dbReference>
<feature type="region of interest" description="Disordered" evidence="4">
    <location>
        <begin position="100"/>
        <end position="191"/>
    </location>
</feature>
<feature type="domain" description="V-SNARE coiled-coil homology" evidence="5">
    <location>
        <begin position="769"/>
        <end position="829"/>
    </location>
</feature>
<reference evidence="6" key="1">
    <citation type="submission" date="2020-11" db="EMBL/GenBank/DDBJ databases">
        <authorList>
            <person name="Tran Van P."/>
        </authorList>
    </citation>
    <scope>NUCLEOTIDE SEQUENCE</scope>
</reference>
<proteinExistence type="predicted"/>
<protein>
    <recommendedName>
        <fullName evidence="5">V-SNARE coiled-coil homology domain-containing protein</fullName>
    </recommendedName>
</protein>
<dbReference type="GO" id="GO:0019905">
    <property type="term" value="F:syntaxin binding"/>
    <property type="evidence" value="ECO:0007669"/>
    <property type="project" value="TreeGrafter"/>
</dbReference>
<evidence type="ECO:0000256" key="4">
    <source>
        <dbReference type="SAM" id="MobiDB-lite"/>
    </source>
</evidence>
<evidence type="ECO:0000259" key="5">
    <source>
        <dbReference type="PROSITE" id="PS50892"/>
    </source>
</evidence>
<evidence type="ECO:0000256" key="2">
    <source>
        <dbReference type="ARBA" id="ARBA00022490"/>
    </source>
</evidence>
<dbReference type="GO" id="GO:0006893">
    <property type="term" value="P:Golgi to plasma membrane transport"/>
    <property type="evidence" value="ECO:0007669"/>
    <property type="project" value="TreeGrafter"/>
</dbReference>
<feature type="non-terminal residue" evidence="6">
    <location>
        <position position="834"/>
    </location>
</feature>
<evidence type="ECO:0000256" key="3">
    <source>
        <dbReference type="PROSITE-ProRule" id="PRU00290"/>
    </source>
</evidence>
<accession>A0A7R9PZF6</accession>
<dbReference type="EMBL" id="OC858421">
    <property type="protein sequence ID" value="CAD7626460.1"/>
    <property type="molecule type" value="Genomic_DNA"/>
</dbReference>
<dbReference type="PANTHER" id="PTHR10241">
    <property type="entry name" value="LETHAL 2 GIANT LARVAE PROTEIN"/>
    <property type="match status" value="1"/>
</dbReference>
<feature type="compositionally biased region" description="Polar residues" evidence="4">
    <location>
        <begin position="147"/>
        <end position="157"/>
    </location>
</feature>
<dbReference type="CDD" id="cd15873">
    <property type="entry name" value="R-SNARE_STXBP5_6"/>
    <property type="match status" value="1"/>
</dbReference>
<dbReference type="GO" id="GO:0005096">
    <property type="term" value="F:GTPase activator activity"/>
    <property type="evidence" value="ECO:0007669"/>
    <property type="project" value="TreeGrafter"/>
</dbReference>
<feature type="region of interest" description="Disordered" evidence="4">
    <location>
        <begin position="260"/>
        <end position="296"/>
    </location>
</feature>
<keyword evidence="7" id="KW-1185">Reference proteome</keyword>
<comment type="subcellular location">
    <subcellularLocation>
        <location evidence="1">Cytoplasm</location>
    </subcellularLocation>
</comment>
<feature type="compositionally biased region" description="Polar residues" evidence="4">
    <location>
        <begin position="264"/>
        <end position="296"/>
    </location>
</feature>
<name>A0A7R9PZF6_9ACAR</name>
<dbReference type="GO" id="GO:0031201">
    <property type="term" value="C:SNARE complex"/>
    <property type="evidence" value="ECO:0007669"/>
    <property type="project" value="TreeGrafter"/>
</dbReference>
<feature type="compositionally biased region" description="Polar residues" evidence="4">
    <location>
        <begin position="574"/>
        <end position="586"/>
    </location>
</feature>
<feature type="compositionally biased region" description="Low complexity" evidence="4">
    <location>
        <begin position="536"/>
        <end position="548"/>
    </location>
</feature>
<gene>
    <name evidence="6" type="ORF">OSB1V03_LOCUS6893</name>
</gene>
<dbReference type="SUPFAM" id="SSF58038">
    <property type="entry name" value="SNARE fusion complex"/>
    <property type="match status" value="1"/>
</dbReference>
<dbReference type="GO" id="GO:0045159">
    <property type="term" value="F:myosin II binding"/>
    <property type="evidence" value="ECO:0007669"/>
    <property type="project" value="TreeGrafter"/>
</dbReference>
<evidence type="ECO:0000313" key="7">
    <source>
        <dbReference type="Proteomes" id="UP000759131"/>
    </source>
</evidence>
<dbReference type="InterPro" id="IPR042855">
    <property type="entry name" value="V_SNARE_CC"/>
</dbReference>
<feature type="region of interest" description="Disordered" evidence="4">
    <location>
        <begin position="532"/>
        <end position="587"/>
    </location>
</feature>
<keyword evidence="3" id="KW-0175">Coiled coil</keyword>
<dbReference type="SUPFAM" id="SSF50978">
    <property type="entry name" value="WD40 repeat-like"/>
    <property type="match status" value="1"/>
</dbReference>
<feature type="compositionally biased region" description="Polar residues" evidence="4">
    <location>
        <begin position="180"/>
        <end position="191"/>
    </location>
</feature>
<sequence>VIEISMKYESDECETGADSEIACGMSSLLTQTSNESHDNSSQNYILHVKSGHHKRLAGFQAEVAYGTENSLIIIDTIQKCAVLNVSTSNLYGAADPYQRSMRTMKKTPPTGVPPNRDTFDGNQSDADRCKSPTSDQCEESRSPDRSVPTSPLISTQAFDLPLSPIPPVPPPRHRKKKVNSETSSVKSVQTGDESAAEYGVCGESVEITADLTINYTKIESKPTVDQVFDQVFGQMQVIGPVIRPTHLNLQLKSKESKCNVLAKDSQSTPSVDSDNQSIQSTVGSDMSSPTEPNSDLSEKFNQIKANTRVANTQRPIGTHNLHKCKNKIKVIDLRPEDTDESLVSRIISKQQQQIGGNAAIKKQITPEMKRSRSQDKIDSSFSRSRSSSISSLENITIESVLYIAFAETYCTKSDQSTSPCLWVGTSLGSILVISLTLPDSTDNRILCLQTVIASPSDQSTSPCLWVGTSLGSILVISLTLPDSTDNRILCLQTVNASPSGSIYRLKGSILCISFLDFTGALLQLNADMWRDNPNRTGGNTTPSSTSSGADGNKRVGSLTITRTGSGGATGGSANRINKISPTSSSTDMRDPQFVVMVSEKQIRLVNLPTQQCAYKATLTETSFAVRADVVYMKSTDNICLAVYLGTGNIVVYSLPSLRLLIDIDFLALTDVRIARTICFSANGHGMYMSSPSTLTKFTILSSFRDLMADMVGTLFTAAKELPEPPKPSFLKGLFGGGTYSLDREELFGETNAGKPSKTTARHIPGTSAGIEQMKAQSGTMAAELARVREGLSERGEKVSQLEDKTARMQSEAEAFGSAAHNVMLKYRDKKWYQF</sequence>
<evidence type="ECO:0000313" key="6">
    <source>
        <dbReference type="EMBL" id="CAD7626460.1"/>
    </source>
</evidence>
<dbReference type="InterPro" id="IPR013905">
    <property type="entry name" value="Lgl_C_dom"/>
</dbReference>
<keyword evidence="2" id="KW-0963">Cytoplasm</keyword>
<dbReference type="PANTHER" id="PTHR10241:SF25">
    <property type="entry name" value="TOMOSYN, ISOFORM C"/>
    <property type="match status" value="1"/>
</dbReference>
<dbReference type="GO" id="GO:0005886">
    <property type="term" value="C:plasma membrane"/>
    <property type="evidence" value="ECO:0007669"/>
    <property type="project" value="TreeGrafter"/>
</dbReference>
<dbReference type="AlphaFoldDB" id="A0A7R9PZF6"/>
<dbReference type="InterPro" id="IPR036322">
    <property type="entry name" value="WD40_repeat_dom_sf"/>
</dbReference>
<dbReference type="Proteomes" id="UP000759131">
    <property type="component" value="Unassembled WGS sequence"/>
</dbReference>
<dbReference type="PROSITE" id="PS50892">
    <property type="entry name" value="V_SNARE"/>
    <property type="match status" value="1"/>
</dbReference>
<dbReference type="EMBL" id="CAJPIZ010003846">
    <property type="protein sequence ID" value="CAG2106890.1"/>
    <property type="molecule type" value="Genomic_DNA"/>
</dbReference>
<evidence type="ECO:0000256" key="1">
    <source>
        <dbReference type="ARBA" id="ARBA00004496"/>
    </source>
</evidence>